<comment type="subcellular location">
    <subcellularLocation>
        <location evidence="1">Membrane</location>
        <topology evidence="1">Multi-pass membrane protein</topology>
    </subcellularLocation>
</comment>
<keyword evidence="3 9" id="KW-0812">Transmembrane</keyword>
<dbReference type="PANTHER" id="PTHR45720:SF10">
    <property type="entry name" value="CHLORIDE CHANNEL PROTEIN 2"/>
    <property type="match status" value="1"/>
</dbReference>
<evidence type="ECO:0000256" key="1">
    <source>
        <dbReference type="ARBA" id="ARBA00004141"/>
    </source>
</evidence>
<dbReference type="Pfam" id="PF00654">
    <property type="entry name" value="Voltage_CLC"/>
    <property type="match status" value="1"/>
</dbReference>
<evidence type="ECO:0000313" key="11">
    <source>
        <dbReference type="Proteomes" id="UP001235939"/>
    </source>
</evidence>
<dbReference type="InterPro" id="IPR001807">
    <property type="entry name" value="ClC"/>
</dbReference>
<evidence type="ECO:0000256" key="6">
    <source>
        <dbReference type="ARBA" id="ARBA00023065"/>
    </source>
</evidence>
<proteinExistence type="predicted"/>
<feature type="transmembrane region" description="Helical" evidence="9">
    <location>
        <begin position="280"/>
        <end position="297"/>
    </location>
</feature>
<keyword evidence="5 9" id="KW-1133">Transmembrane helix</keyword>
<dbReference type="PANTHER" id="PTHR45720">
    <property type="entry name" value="CHLORIDE CHANNEL PROTEIN 2"/>
    <property type="match status" value="1"/>
</dbReference>
<feature type="transmembrane region" description="Helical" evidence="9">
    <location>
        <begin position="192"/>
        <end position="209"/>
    </location>
</feature>
<dbReference type="Gene3D" id="3.10.580.10">
    <property type="entry name" value="CBS-domain"/>
    <property type="match status" value="2"/>
</dbReference>
<dbReference type="Proteomes" id="UP001235939">
    <property type="component" value="Chromosome 21"/>
</dbReference>
<keyword evidence="11" id="KW-1185">Reference proteome</keyword>
<gene>
    <name evidence="10" type="ORF">LAZ67_21000780</name>
</gene>
<evidence type="ECO:0000256" key="9">
    <source>
        <dbReference type="SAM" id="Phobius"/>
    </source>
</evidence>
<evidence type="ECO:0000256" key="2">
    <source>
        <dbReference type="ARBA" id="ARBA00022448"/>
    </source>
</evidence>
<evidence type="ECO:0000256" key="3">
    <source>
        <dbReference type="ARBA" id="ARBA00022692"/>
    </source>
</evidence>
<dbReference type="PRINTS" id="PR00762">
    <property type="entry name" value="CLCHANNEL"/>
</dbReference>
<name>A0ABY6LNB0_9ARAC</name>
<organism evidence="10 11">
    <name type="scientific">Cordylochernes scorpioides</name>
    <dbReference type="NCBI Taxonomy" id="51811"/>
    <lineage>
        <taxon>Eukaryota</taxon>
        <taxon>Metazoa</taxon>
        <taxon>Ecdysozoa</taxon>
        <taxon>Arthropoda</taxon>
        <taxon>Chelicerata</taxon>
        <taxon>Arachnida</taxon>
        <taxon>Pseudoscorpiones</taxon>
        <taxon>Cheliferoidea</taxon>
        <taxon>Chernetidae</taxon>
        <taxon>Cordylochernes</taxon>
    </lineage>
</organism>
<keyword evidence="7 9" id="KW-0472">Membrane</keyword>
<dbReference type="EMBL" id="CP092883">
    <property type="protein sequence ID" value="UYV82084.1"/>
    <property type="molecule type" value="Genomic_DNA"/>
</dbReference>
<dbReference type="InterPro" id="IPR050970">
    <property type="entry name" value="Cl_channel_volt-gated"/>
</dbReference>
<feature type="transmembrane region" description="Helical" evidence="9">
    <location>
        <begin position="346"/>
        <end position="369"/>
    </location>
</feature>
<dbReference type="SUPFAM" id="SSF81340">
    <property type="entry name" value="Clc chloride channel"/>
    <property type="match status" value="1"/>
</dbReference>
<evidence type="ECO:0000256" key="8">
    <source>
        <dbReference type="ARBA" id="ARBA00023214"/>
    </source>
</evidence>
<keyword evidence="6" id="KW-0406">Ion transport</keyword>
<keyword evidence="4" id="KW-0677">Repeat</keyword>
<feature type="transmembrane region" description="Helical" evidence="9">
    <location>
        <begin position="51"/>
        <end position="72"/>
    </location>
</feature>
<sequence>MAKVGIDWCFLALLGIICSLLSFSMDWVISHCQRARLFLAKEFPMALFPKYMCWVGVPVSLTMLSAGFVHFVEPRAIGSGISEMKTILRGVPVKEYLTYRMLISKVVGLICSLSSGLPMGKEGPFVHISSIVSNLLSKVIKIFKSIYENESRREEMLAAACAVGVACSFAAPIGGVLFSIEVTSEYFRVRNYWRGFFAACFGTLVWRLLHVWQQDEETITALFKTNFESSFPFDPYELPVYVSLGIVTGILGVMFVKLHRRIVIFNRTCQPLKNFLGKHLLIYPAMVTLFISTLTFPDGFGQFIAAELTNHESVNELFRNQSWIAPNMQVDDKIVASHWTTPYTGIHINLALFIITTFFTTALAATLPIPSGVFIPTLKIGAALGRLLGEAMFIWFPNGMGAVSHQINPGAYAVAGAAAFAGSVTHTISTTVIMFELTGQITHNLPIIITTLVSNAFAQVMEYSIYDSIIQLKKLPYLPPIISASSQAHLVLVEDIMVKDIICIWNGITYKQLQEILNNPRKLTSYPLVESRGETLIGTRGTGHDNHGMEPKYPAKSLGPYFCSHFNNTMQYPVQLYRTQYRTLRCPKCQYRSYNWNRWLSHQSEHEYSGAIHQLCCTETMFLLGSIPRIELKCLLKLHLSRARRLHDQVRRKLLDDQLRHSQRESPSRFQVFPASSSSRLVEGTTLVKVHALFSMLGLNHAYVTAIGRLVGVVALKEVSSALPNLYKQ</sequence>
<dbReference type="Gene3D" id="1.10.3080.10">
    <property type="entry name" value="Clc chloride channel"/>
    <property type="match status" value="1"/>
</dbReference>
<dbReference type="CDD" id="cd03683">
    <property type="entry name" value="ClC_1_like"/>
    <property type="match status" value="1"/>
</dbReference>
<feature type="transmembrane region" description="Helical" evidence="9">
    <location>
        <begin position="238"/>
        <end position="259"/>
    </location>
</feature>
<reference evidence="10 11" key="1">
    <citation type="submission" date="2022-01" db="EMBL/GenBank/DDBJ databases">
        <title>A chromosomal length assembly of Cordylochernes scorpioides.</title>
        <authorList>
            <person name="Zeh D."/>
            <person name="Zeh J."/>
        </authorList>
    </citation>
    <scope>NUCLEOTIDE SEQUENCE [LARGE SCALE GENOMIC DNA]</scope>
    <source>
        <strain evidence="10">IN4F17</strain>
        <tissue evidence="10">Whole Body</tissue>
    </source>
</reference>
<evidence type="ECO:0000256" key="7">
    <source>
        <dbReference type="ARBA" id="ARBA00023136"/>
    </source>
</evidence>
<keyword evidence="2" id="KW-0813">Transport</keyword>
<evidence type="ECO:0000313" key="10">
    <source>
        <dbReference type="EMBL" id="UYV82084.1"/>
    </source>
</evidence>
<evidence type="ECO:0000256" key="5">
    <source>
        <dbReference type="ARBA" id="ARBA00022989"/>
    </source>
</evidence>
<feature type="transmembrane region" description="Helical" evidence="9">
    <location>
        <begin position="157"/>
        <end position="180"/>
    </location>
</feature>
<protein>
    <submittedName>
        <fullName evidence="10">CLCN2</fullName>
    </submittedName>
</protein>
<keyword evidence="8" id="KW-0868">Chloride</keyword>
<accession>A0ABY6LNB0</accession>
<dbReference type="InterPro" id="IPR014743">
    <property type="entry name" value="Cl-channel_core"/>
</dbReference>
<feature type="transmembrane region" description="Helical" evidence="9">
    <location>
        <begin position="12"/>
        <end position="30"/>
    </location>
</feature>
<evidence type="ECO:0000256" key="4">
    <source>
        <dbReference type="ARBA" id="ARBA00022737"/>
    </source>
</evidence>
<dbReference type="SUPFAM" id="SSF54631">
    <property type="entry name" value="CBS-domain pair"/>
    <property type="match status" value="1"/>
</dbReference>
<dbReference type="InterPro" id="IPR046342">
    <property type="entry name" value="CBS_dom_sf"/>
</dbReference>